<keyword evidence="4" id="KW-1185">Reference proteome</keyword>
<feature type="domain" description="Ice-binding protein C-terminal" evidence="2">
    <location>
        <begin position="156"/>
        <end position="179"/>
    </location>
</feature>
<evidence type="ECO:0000256" key="1">
    <source>
        <dbReference type="SAM" id="Phobius"/>
    </source>
</evidence>
<comment type="caution">
    <text evidence="3">The sequence shown here is derived from an EMBL/GenBank/DDBJ whole genome shotgun (WGS) entry which is preliminary data.</text>
</comment>
<evidence type="ECO:0000313" key="4">
    <source>
        <dbReference type="Proteomes" id="UP000077628"/>
    </source>
</evidence>
<dbReference type="STRING" id="702114.A1355_04785"/>
<dbReference type="Pfam" id="PF07589">
    <property type="entry name" value="PEP-CTERM"/>
    <property type="match status" value="1"/>
</dbReference>
<dbReference type="NCBIfam" id="TIGR02595">
    <property type="entry name" value="PEP_CTERM"/>
    <property type="match status" value="1"/>
</dbReference>
<accession>A0A177NPA5</accession>
<reference evidence="4" key="1">
    <citation type="submission" date="2016-03" db="EMBL/GenBank/DDBJ databases">
        <authorList>
            <person name="Heylen K."/>
            <person name="De Vos P."/>
            <person name="Vekeman B."/>
        </authorList>
    </citation>
    <scope>NUCLEOTIDE SEQUENCE [LARGE SCALE GENOMIC DNA]</scope>
    <source>
        <strain evidence="4">R-45383</strain>
    </source>
</reference>
<keyword evidence="1" id="KW-0472">Membrane</keyword>
<protein>
    <recommendedName>
        <fullName evidence="2">Ice-binding protein C-terminal domain-containing protein</fullName>
    </recommendedName>
</protein>
<feature type="transmembrane region" description="Helical" evidence="1">
    <location>
        <begin position="155"/>
        <end position="176"/>
    </location>
</feature>
<dbReference type="AlphaFoldDB" id="A0A177NPA5"/>
<proteinExistence type="predicted"/>
<sequence length="179" mass="19418">MTWDAANTWATNLVYHDSVRNVDYGGWQLASALPVNGVSYNMTRAFDGSTDNGFNITSQNSMLMYMLYVNLGLIGVVDTSGNFTYHDGPYGNGTYPANFNVPVIGLVHDLMTKPYWSSEYDATTAFIGNMSGGGQATNPKTNQYFAWAVHQGNIAAVPVPGAVWLFGTGLLGLLGLRRK</sequence>
<evidence type="ECO:0000259" key="2">
    <source>
        <dbReference type="Pfam" id="PF07589"/>
    </source>
</evidence>
<evidence type="ECO:0000313" key="3">
    <source>
        <dbReference type="EMBL" id="OAI19163.1"/>
    </source>
</evidence>
<organism evidence="3 4">
    <name type="scientific">Methylomonas koyamae</name>
    <dbReference type="NCBI Taxonomy" id="702114"/>
    <lineage>
        <taxon>Bacteria</taxon>
        <taxon>Pseudomonadati</taxon>
        <taxon>Pseudomonadota</taxon>
        <taxon>Gammaproteobacteria</taxon>
        <taxon>Methylococcales</taxon>
        <taxon>Methylococcaceae</taxon>
        <taxon>Methylomonas</taxon>
    </lineage>
</organism>
<keyword evidence="1" id="KW-1133">Transmembrane helix</keyword>
<gene>
    <name evidence="3" type="ORF">A1355_04785</name>
</gene>
<dbReference type="EMBL" id="LUUK01000161">
    <property type="protein sequence ID" value="OAI19163.1"/>
    <property type="molecule type" value="Genomic_DNA"/>
</dbReference>
<name>A0A177NPA5_9GAMM</name>
<dbReference type="Proteomes" id="UP000077628">
    <property type="component" value="Unassembled WGS sequence"/>
</dbReference>
<dbReference type="InterPro" id="IPR013424">
    <property type="entry name" value="Ice-binding_C"/>
</dbReference>
<keyword evidence="1" id="KW-0812">Transmembrane</keyword>